<dbReference type="InterPro" id="IPR001702">
    <property type="entry name" value="Porin_Gram-ve"/>
</dbReference>
<comment type="subunit">
    <text evidence="2">Homotrimer.</text>
</comment>
<evidence type="ECO:0000256" key="5">
    <source>
        <dbReference type="ARBA" id="ARBA00022692"/>
    </source>
</evidence>
<evidence type="ECO:0000256" key="11">
    <source>
        <dbReference type="SAM" id="SignalP"/>
    </source>
</evidence>
<organism evidence="13 14">
    <name type="scientific">Paraburkholderia monticola</name>
    <dbReference type="NCBI Taxonomy" id="1399968"/>
    <lineage>
        <taxon>Bacteria</taxon>
        <taxon>Pseudomonadati</taxon>
        <taxon>Pseudomonadota</taxon>
        <taxon>Betaproteobacteria</taxon>
        <taxon>Burkholderiales</taxon>
        <taxon>Burkholderiaceae</taxon>
        <taxon>Paraburkholderia</taxon>
    </lineage>
</organism>
<dbReference type="GO" id="GO:0015288">
    <property type="term" value="F:porin activity"/>
    <property type="evidence" value="ECO:0007669"/>
    <property type="project" value="UniProtKB-KW"/>
</dbReference>
<feature type="signal peptide" evidence="11">
    <location>
        <begin position="1"/>
        <end position="20"/>
    </location>
</feature>
<dbReference type="GO" id="GO:0034220">
    <property type="term" value="P:monoatomic ion transmembrane transport"/>
    <property type="evidence" value="ECO:0007669"/>
    <property type="project" value="InterPro"/>
</dbReference>
<evidence type="ECO:0000259" key="12">
    <source>
        <dbReference type="Pfam" id="PF13609"/>
    </source>
</evidence>
<reference evidence="13 14" key="1">
    <citation type="journal article" date="2015" name="Int. J. Syst. Evol. Microbiol.">
        <title>Burkholderia monticola sp. nov., isolated from mountain soil.</title>
        <authorList>
            <person name="Baek I."/>
            <person name="Seo B."/>
            <person name="Lee I."/>
            <person name="Yi H."/>
            <person name="Chun J."/>
        </authorList>
    </citation>
    <scope>NUCLEOTIDE SEQUENCE [LARGE SCALE GENOMIC DNA]</scope>
    <source>
        <strain evidence="13 14">JC2948</strain>
    </source>
</reference>
<dbReference type="PANTHER" id="PTHR34501:SF9">
    <property type="entry name" value="MAJOR OUTER MEMBRANE PROTEIN P.IA"/>
    <property type="match status" value="1"/>
</dbReference>
<dbReference type="RefSeq" id="WP_062130282.1">
    <property type="nucleotide sequence ID" value="NZ_LRBG01000031.1"/>
</dbReference>
<dbReference type="GO" id="GO:0046930">
    <property type="term" value="C:pore complex"/>
    <property type="evidence" value="ECO:0007669"/>
    <property type="project" value="UniProtKB-KW"/>
</dbReference>
<evidence type="ECO:0000256" key="1">
    <source>
        <dbReference type="ARBA" id="ARBA00004571"/>
    </source>
</evidence>
<dbReference type="PRINTS" id="PR00184">
    <property type="entry name" value="NEISSPPORIN"/>
</dbReference>
<evidence type="ECO:0000256" key="6">
    <source>
        <dbReference type="ARBA" id="ARBA00022729"/>
    </source>
</evidence>
<dbReference type="AlphaFoldDB" id="A0A149PKH3"/>
<dbReference type="CDD" id="cd00342">
    <property type="entry name" value="gram_neg_porins"/>
    <property type="match status" value="1"/>
</dbReference>
<keyword evidence="9" id="KW-0472">Membrane</keyword>
<dbReference type="InterPro" id="IPR050298">
    <property type="entry name" value="Gram-neg_bact_OMP"/>
</dbReference>
<dbReference type="EMBL" id="LRBG01000031">
    <property type="protein sequence ID" value="KXU85534.1"/>
    <property type="molecule type" value="Genomic_DNA"/>
</dbReference>
<evidence type="ECO:0000313" key="14">
    <source>
        <dbReference type="Proteomes" id="UP000075613"/>
    </source>
</evidence>
<dbReference type="STRING" id="1399968.CI15_20470"/>
<protein>
    <submittedName>
        <fullName evidence="13">Porin</fullName>
    </submittedName>
</protein>
<dbReference type="SUPFAM" id="SSF56935">
    <property type="entry name" value="Porins"/>
    <property type="match status" value="1"/>
</dbReference>
<evidence type="ECO:0000256" key="4">
    <source>
        <dbReference type="ARBA" id="ARBA00022452"/>
    </source>
</evidence>
<evidence type="ECO:0000256" key="2">
    <source>
        <dbReference type="ARBA" id="ARBA00011233"/>
    </source>
</evidence>
<evidence type="ECO:0000256" key="7">
    <source>
        <dbReference type="ARBA" id="ARBA00023065"/>
    </source>
</evidence>
<evidence type="ECO:0000256" key="10">
    <source>
        <dbReference type="ARBA" id="ARBA00023237"/>
    </source>
</evidence>
<keyword evidence="5" id="KW-0812">Transmembrane</keyword>
<comment type="subcellular location">
    <subcellularLocation>
        <location evidence="1">Cell outer membrane</location>
        <topology evidence="1">Multi-pass membrane protein</topology>
    </subcellularLocation>
</comment>
<dbReference type="Pfam" id="PF13609">
    <property type="entry name" value="Porin_4"/>
    <property type="match status" value="1"/>
</dbReference>
<keyword evidence="7" id="KW-0406">Ion transport</keyword>
<keyword evidence="3" id="KW-0813">Transport</keyword>
<keyword evidence="14" id="KW-1185">Reference proteome</keyword>
<evidence type="ECO:0000256" key="3">
    <source>
        <dbReference type="ARBA" id="ARBA00022448"/>
    </source>
</evidence>
<evidence type="ECO:0000256" key="9">
    <source>
        <dbReference type="ARBA" id="ARBA00023136"/>
    </source>
</evidence>
<name>A0A149PKH3_9BURK</name>
<dbReference type="OrthoDB" id="8982743at2"/>
<keyword evidence="8" id="KW-0626">Porin</keyword>
<keyword evidence="10" id="KW-0998">Cell outer membrane</keyword>
<gene>
    <name evidence="13" type="ORF">CI15_20470</name>
</gene>
<comment type="caution">
    <text evidence="13">The sequence shown here is derived from an EMBL/GenBank/DDBJ whole genome shotgun (WGS) entry which is preliminary data.</text>
</comment>
<feature type="chain" id="PRO_5007551287" evidence="11">
    <location>
        <begin position="21"/>
        <end position="386"/>
    </location>
</feature>
<dbReference type="InterPro" id="IPR002299">
    <property type="entry name" value="Porin_Neis"/>
</dbReference>
<dbReference type="InterPro" id="IPR033900">
    <property type="entry name" value="Gram_neg_porin_domain"/>
</dbReference>
<dbReference type="InterPro" id="IPR023614">
    <property type="entry name" value="Porin_dom_sf"/>
</dbReference>
<sequence>MKMKCAATFALAVTAGAAQAQSSVTLYGIAEVGINYVSNSGGGKTINMVSGEWYGSRFGLKGNEDLGGGLSAIFRFENGFDITNGKLGQNGLLFGRAAYVGIDSKQWGTLTAGRQYSTVYDFVGGNLVASSRWGGGFIAHAGDVDNLNNTFRVNNALKYQSVSYHGFTIGGLYSFGGVGGNFHKNSGWGLGIGYAQGPLQAAIAYTDQRDPFITAYNNGANAPAAITSPIYNAYASAGNLNILAAGAIYQIGNFWFGGTYSNTRFTGLGTDPGNAGAVAKLRGSASFNIYEGDFGYQFTPALSASAAYSYTRRASVGGDVGATYNQYSLGADYLLSKRTDLYMVLSYQTASGVNSNGTPAVAALNFLTPSTVNHQGVVRFAIRHQF</sequence>
<evidence type="ECO:0000256" key="8">
    <source>
        <dbReference type="ARBA" id="ARBA00023114"/>
    </source>
</evidence>
<keyword evidence="6 11" id="KW-0732">Signal</keyword>
<accession>A0A149PKH3</accession>
<feature type="domain" description="Porin" evidence="12">
    <location>
        <begin position="7"/>
        <end position="350"/>
    </location>
</feature>
<proteinExistence type="predicted"/>
<keyword evidence="4" id="KW-1134">Transmembrane beta strand</keyword>
<dbReference type="GO" id="GO:0009279">
    <property type="term" value="C:cell outer membrane"/>
    <property type="evidence" value="ECO:0007669"/>
    <property type="project" value="UniProtKB-SubCell"/>
</dbReference>
<dbReference type="Proteomes" id="UP000075613">
    <property type="component" value="Unassembled WGS sequence"/>
</dbReference>
<dbReference type="Gene3D" id="2.40.160.10">
    <property type="entry name" value="Porin"/>
    <property type="match status" value="1"/>
</dbReference>
<dbReference type="PRINTS" id="PR00182">
    <property type="entry name" value="ECOLNEIPORIN"/>
</dbReference>
<dbReference type="PANTHER" id="PTHR34501">
    <property type="entry name" value="PROTEIN YDDL-RELATED"/>
    <property type="match status" value="1"/>
</dbReference>
<evidence type="ECO:0000313" key="13">
    <source>
        <dbReference type="EMBL" id="KXU85534.1"/>
    </source>
</evidence>